<evidence type="ECO:0000313" key="3">
    <source>
        <dbReference type="EMBL" id="VDI65776.1"/>
    </source>
</evidence>
<accession>A0A8B6GLR8</accession>
<dbReference type="Proteomes" id="UP000596742">
    <property type="component" value="Unassembled WGS sequence"/>
</dbReference>
<sequence>MQKILLILGLVLILAVVEQTSGQICSLNYCRRRPRSNCKCRGCCLGKLGLKYGRCEPRWRFPGSRPIWSCFCYRFPPFPLPPPPQEEGSGAQSSGSRGASGSNETSTVPPV</sequence>
<keyword evidence="2" id="KW-0732">Signal</keyword>
<dbReference type="EMBL" id="UYJE01008647">
    <property type="protein sequence ID" value="VDI65776.1"/>
    <property type="molecule type" value="Genomic_DNA"/>
</dbReference>
<reference evidence="3" key="1">
    <citation type="submission" date="2018-11" db="EMBL/GenBank/DDBJ databases">
        <authorList>
            <person name="Alioto T."/>
            <person name="Alioto T."/>
        </authorList>
    </citation>
    <scope>NUCLEOTIDE SEQUENCE</scope>
</reference>
<feature type="chain" id="PRO_5032950625" evidence="2">
    <location>
        <begin position="23"/>
        <end position="111"/>
    </location>
</feature>
<feature type="compositionally biased region" description="Low complexity" evidence="1">
    <location>
        <begin position="86"/>
        <end position="102"/>
    </location>
</feature>
<name>A0A8B6GLR8_MYTGA</name>
<feature type="signal peptide" evidence="2">
    <location>
        <begin position="1"/>
        <end position="22"/>
    </location>
</feature>
<evidence type="ECO:0000313" key="4">
    <source>
        <dbReference type="Proteomes" id="UP000596742"/>
    </source>
</evidence>
<feature type="region of interest" description="Disordered" evidence="1">
    <location>
        <begin position="82"/>
        <end position="111"/>
    </location>
</feature>
<keyword evidence="4" id="KW-1185">Reference proteome</keyword>
<protein>
    <submittedName>
        <fullName evidence="3">Uncharacterized protein</fullName>
    </submittedName>
</protein>
<organism evidence="3 4">
    <name type="scientific">Mytilus galloprovincialis</name>
    <name type="common">Mediterranean mussel</name>
    <dbReference type="NCBI Taxonomy" id="29158"/>
    <lineage>
        <taxon>Eukaryota</taxon>
        <taxon>Metazoa</taxon>
        <taxon>Spiralia</taxon>
        <taxon>Lophotrochozoa</taxon>
        <taxon>Mollusca</taxon>
        <taxon>Bivalvia</taxon>
        <taxon>Autobranchia</taxon>
        <taxon>Pteriomorphia</taxon>
        <taxon>Mytilida</taxon>
        <taxon>Mytiloidea</taxon>
        <taxon>Mytilidae</taxon>
        <taxon>Mytilinae</taxon>
        <taxon>Mytilus</taxon>
    </lineage>
</organism>
<evidence type="ECO:0000256" key="1">
    <source>
        <dbReference type="SAM" id="MobiDB-lite"/>
    </source>
</evidence>
<dbReference type="AlphaFoldDB" id="A0A8B6GLR8"/>
<comment type="caution">
    <text evidence="3">The sequence shown here is derived from an EMBL/GenBank/DDBJ whole genome shotgun (WGS) entry which is preliminary data.</text>
</comment>
<gene>
    <name evidence="3" type="ORF">MGAL_10B077155</name>
</gene>
<evidence type="ECO:0000256" key="2">
    <source>
        <dbReference type="SAM" id="SignalP"/>
    </source>
</evidence>
<proteinExistence type="predicted"/>